<evidence type="ECO:0000313" key="3">
    <source>
        <dbReference type="Proteomes" id="UP000002063"/>
    </source>
</evidence>
<dbReference type="GeneID" id="8512613"/>
<organism evidence="2 3">
    <name type="scientific">Methanocaldococcus vulcanius (strain ATCC 700851 / DSM 12094 / M7)</name>
    <name type="common">Methanococcus vulcanius</name>
    <dbReference type="NCBI Taxonomy" id="579137"/>
    <lineage>
        <taxon>Archaea</taxon>
        <taxon>Methanobacteriati</taxon>
        <taxon>Methanobacteriota</taxon>
        <taxon>Methanomada group</taxon>
        <taxon>Methanococci</taxon>
        <taxon>Methanococcales</taxon>
        <taxon>Methanocaldococcaceae</taxon>
        <taxon>Methanocaldococcus</taxon>
    </lineage>
</organism>
<keyword evidence="3" id="KW-1185">Reference proteome</keyword>
<dbReference type="OrthoDB" id="386261at2157"/>
<dbReference type="SUPFAM" id="SSF50199">
    <property type="entry name" value="Staphylococcal nuclease"/>
    <property type="match status" value="1"/>
</dbReference>
<dbReference type="KEGG" id="mvu:Metvu_0284"/>
<dbReference type="HOGENOM" id="CLU_920145_0_0_2"/>
<protein>
    <submittedName>
        <fullName evidence="2">Uncharacterized protein</fullName>
    </submittedName>
</protein>
<proteinExistence type="predicted"/>
<feature type="region of interest" description="Disordered" evidence="1">
    <location>
        <begin position="26"/>
        <end position="79"/>
    </location>
</feature>
<reference evidence="2" key="1">
    <citation type="submission" date="2009-10" db="EMBL/GenBank/DDBJ databases">
        <title>Complete sequence of chromosome of Methanocaldococcus vulcanius M7.</title>
        <authorList>
            <consortium name="US DOE Joint Genome Institute"/>
            <person name="Lucas S."/>
            <person name="Copeland A."/>
            <person name="Lapidus A."/>
            <person name="Glavina del Rio T."/>
            <person name="Dalin E."/>
            <person name="Tice H."/>
            <person name="Bruce D."/>
            <person name="Goodwin L."/>
            <person name="Pitluck S."/>
            <person name="Lcollab F.I."/>
            <person name="Brettin T."/>
            <person name="Detter J.C."/>
            <person name="Han C."/>
            <person name="Tapia R."/>
            <person name="Kuske C.R."/>
            <person name="Schmutz J."/>
            <person name="Larimer F."/>
            <person name="Land M."/>
            <person name="Hauser L."/>
            <person name="Kyrpides N."/>
            <person name="Ovchinikova G."/>
            <person name="Sieprawska-Lupa M."/>
            <person name="Whitman W.B."/>
            <person name="Woyke T."/>
        </authorList>
    </citation>
    <scope>NUCLEOTIDE SEQUENCE [LARGE SCALE GENOMIC DNA]</scope>
    <source>
        <strain evidence="2">M7</strain>
    </source>
</reference>
<sequence length="302" mass="34461">MGVLKFLLIIFSIVGLVLCCGCTSEGSSGKPVENVEVKTPTTSGGTPTTTTTTSQETQTQTITTTTKEETKAENENSQAEGLPAWAKQYLPPDAKNYTYYVWKIIKVEDDGITCKAEFIGSNDKNIDKHPGMIYTEQLLIYTRSPDKRDFNDFLKCNGVDLFKVLTNDTLKQKYEEKYKEYLKICNESLAWERKELEGKELVVLMCWLDCDKVKNISNYPNPGVYGAIYIIYDNGKDYEYEVLKRGYGFGNEEYLKQLYQNALTNNYTETANYFKKSIDAQEYAKEHKLGVWSIDLSDLKTD</sequence>
<dbReference type="Gene3D" id="2.40.50.90">
    <property type="match status" value="1"/>
</dbReference>
<dbReference type="InterPro" id="IPR035437">
    <property type="entry name" value="SNase_OB-fold_sf"/>
</dbReference>
<dbReference type="Proteomes" id="UP000002063">
    <property type="component" value="Chromosome"/>
</dbReference>
<evidence type="ECO:0000313" key="2">
    <source>
        <dbReference type="EMBL" id="ACX72151.1"/>
    </source>
</evidence>
<dbReference type="AlphaFoldDB" id="C9REZ9"/>
<dbReference type="EMBL" id="CP001787">
    <property type="protein sequence ID" value="ACX72151.1"/>
    <property type="molecule type" value="Genomic_DNA"/>
</dbReference>
<evidence type="ECO:0000256" key="1">
    <source>
        <dbReference type="SAM" id="MobiDB-lite"/>
    </source>
</evidence>
<feature type="compositionally biased region" description="Low complexity" evidence="1">
    <location>
        <begin position="38"/>
        <end position="65"/>
    </location>
</feature>
<gene>
    <name evidence="2" type="ordered locus">Metvu_0284</name>
</gene>
<name>C9REZ9_METVM</name>
<dbReference type="STRING" id="579137.Metvu_0284"/>
<dbReference type="RefSeq" id="WP_012819695.1">
    <property type="nucleotide sequence ID" value="NC_013407.1"/>
</dbReference>
<accession>C9REZ9</accession>